<dbReference type="AlphaFoldDB" id="A0AA39GKE4"/>
<sequence length="241" mass="28296">MDDNERRRQRHFERDNPRRQTEAQRHQAVVEERRASVAPSSNKVRMKYFFSEGSGDSVRDPMIMWMTKPPKTREDRQRLVDAMREVAFVTKQRYIWIRANDHNTTRVPSHDGKERVRVKTFPHVTIYTSEERWYYELEGHAYVVYDKETGELAGLASESELKSFYRGMNPKMFIYGTQKSQSFRRPDSTGLRGFKEGVCCCKKKGHDGPGATIPISFCSSRIDSSHSKFVRMFRYSAEQMV</sequence>
<dbReference type="EMBL" id="JAPDFR010000003">
    <property type="protein sequence ID" value="KAK0388119.1"/>
    <property type="molecule type" value="Genomic_DNA"/>
</dbReference>
<dbReference type="Proteomes" id="UP001175261">
    <property type="component" value="Unassembled WGS sequence"/>
</dbReference>
<evidence type="ECO:0000313" key="2">
    <source>
        <dbReference type="EMBL" id="KAK0388119.1"/>
    </source>
</evidence>
<comment type="caution">
    <text evidence="2">The sequence shown here is derived from an EMBL/GenBank/DDBJ whole genome shotgun (WGS) entry which is preliminary data.</text>
</comment>
<evidence type="ECO:0000313" key="3">
    <source>
        <dbReference type="Proteomes" id="UP001175261"/>
    </source>
</evidence>
<organism evidence="2 3">
    <name type="scientific">Sarocladium strictum</name>
    <name type="common">Black bundle disease fungus</name>
    <name type="synonym">Acremonium strictum</name>
    <dbReference type="NCBI Taxonomy" id="5046"/>
    <lineage>
        <taxon>Eukaryota</taxon>
        <taxon>Fungi</taxon>
        <taxon>Dikarya</taxon>
        <taxon>Ascomycota</taxon>
        <taxon>Pezizomycotina</taxon>
        <taxon>Sordariomycetes</taxon>
        <taxon>Hypocreomycetidae</taxon>
        <taxon>Hypocreales</taxon>
        <taxon>Sarocladiaceae</taxon>
        <taxon>Sarocladium</taxon>
    </lineage>
</organism>
<keyword evidence="3" id="KW-1185">Reference proteome</keyword>
<proteinExistence type="predicted"/>
<accession>A0AA39GKE4</accession>
<protein>
    <submittedName>
        <fullName evidence="2">Uncharacterized protein</fullName>
    </submittedName>
</protein>
<feature type="region of interest" description="Disordered" evidence="1">
    <location>
        <begin position="1"/>
        <end position="30"/>
    </location>
</feature>
<reference evidence="2" key="1">
    <citation type="submission" date="2022-10" db="EMBL/GenBank/DDBJ databases">
        <title>Determination and structural analysis of whole genome sequence of Sarocladium strictum F4-1.</title>
        <authorList>
            <person name="Hu L."/>
            <person name="Jiang Y."/>
        </authorList>
    </citation>
    <scope>NUCLEOTIDE SEQUENCE</scope>
    <source>
        <strain evidence="2">F4-1</strain>
    </source>
</reference>
<name>A0AA39GKE4_SARSR</name>
<gene>
    <name evidence="2" type="ORF">NLU13_4363</name>
</gene>
<evidence type="ECO:0000256" key="1">
    <source>
        <dbReference type="SAM" id="MobiDB-lite"/>
    </source>
</evidence>